<dbReference type="SUPFAM" id="SSF52313">
    <property type="entry name" value="Ribosomal protein S2"/>
    <property type="match status" value="1"/>
</dbReference>
<dbReference type="EMBL" id="PKPP01004437">
    <property type="protein sequence ID" value="PWA64364.1"/>
    <property type="molecule type" value="Genomic_DNA"/>
</dbReference>
<evidence type="ECO:0000256" key="1">
    <source>
        <dbReference type="ARBA" id="ARBA00006242"/>
    </source>
</evidence>
<dbReference type="GO" id="GO:0003983">
    <property type="term" value="F:UTP:glucose-1-phosphate uridylyltransferase activity"/>
    <property type="evidence" value="ECO:0007669"/>
    <property type="project" value="UniProtKB-EC"/>
</dbReference>
<dbReference type="InterPro" id="IPR016267">
    <property type="entry name" value="UDPGP_trans"/>
</dbReference>
<comment type="caution">
    <text evidence="9">The sequence shown here is derived from an EMBL/GenBank/DDBJ whole genome shotgun (WGS) entry which is preliminary data.</text>
</comment>
<reference evidence="9 10" key="1">
    <citation type="journal article" date="2018" name="Mol. Plant">
        <title>The genome of Artemisia annua provides insight into the evolution of Asteraceae family and artemisinin biosynthesis.</title>
        <authorList>
            <person name="Shen Q."/>
            <person name="Zhang L."/>
            <person name="Liao Z."/>
            <person name="Wang S."/>
            <person name="Yan T."/>
            <person name="Shi P."/>
            <person name="Liu M."/>
            <person name="Fu X."/>
            <person name="Pan Q."/>
            <person name="Wang Y."/>
            <person name="Lv Z."/>
            <person name="Lu X."/>
            <person name="Zhang F."/>
            <person name="Jiang W."/>
            <person name="Ma Y."/>
            <person name="Chen M."/>
            <person name="Hao X."/>
            <person name="Li L."/>
            <person name="Tang Y."/>
            <person name="Lv G."/>
            <person name="Zhou Y."/>
            <person name="Sun X."/>
            <person name="Brodelius P.E."/>
            <person name="Rose J.K.C."/>
            <person name="Tang K."/>
        </authorList>
    </citation>
    <scope>NUCLEOTIDE SEQUENCE [LARGE SCALE GENOMIC DNA]</scope>
    <source>
        <strain evidence="10">cv. Huhao1</strain>
        <tissue evidence="9">Leaf</tissue>
    </source>
</reference>
<evidence type="ECO:0000256" key="2">
    <source>
        <dbReference type="ARBA" id="ARBA00010401"/>
    </source>
</evidence>
<evidence type="ECO:0000256" key="5">
    <source>
        <dbReference type="ARBA" id="ARBA00022695"/>
    </source>
</evidence>
<dbReference type="Pfam" id="PF00318">
    <property type="entry name" value="Ribosomal_S2"/>
    <property type="match status" value="2"/>
</dbReference>
<dbReference type="Pfam" id="PF01704">
    <property type="entry name" value="UDPGP"/>
    <property type="match status" value="3"/>
</dbReference>
<evidence type="ECO:0000256" key="7">
    <source>
        <dbReference type="ARBA" id="ARBA00023274"/>
    </source>
</evidence>
<dbReference type="InterPro" id="IPR029044">
    <property type="entry name" value="Nucleotide-diphossugar_trans"/>
</dbReference>
<protein>
    <recommendedName>
        <fullName evidence="3">UTP--glucose-1-phosphate uridylyltransferase</fullName>
        <ecNumber evidence="3">2.7.7.9</ecNumber>
    </recommendedName>
</protein>
<keyword evidence="10" id="KW-1185">Reference proteome</keyword>
<dbReference type="CDD" id="cd01425">
    <property type="entry name" value="RPS2"/>
    <property type="match status" value="1"/>
</dbReference>
<evidence type="ECO:0000313" key="10">
    <source>
        <dbReference type="Proteomes" id="UP000245207"/>
    </source>
</evidence>
<keyword evidence="5" id="KW-0548">Nucleotidyltransferase</keyword>
<keyword evidence="7" id="KW-0687">Ribonucleoprotein</keyword>
<evidence type="ECO:0000256" key="3">
    <source>
        <dbReference type="ARBA" id="ARBA00012415"/>
    </source>
</evidence>
<dbReference type="STRING" id="35608.A0A2U1MT19"/>
<keyword evidence="4" id="KW-0808">Transferase</keyword>
<proteinExistence type="inferred from homology"/>
<dbReference type="InterPro" id="IPR018130">
    <property type="entry name" value="Ribosomal_uS2_CS"/>
</dbReference>
<dbReference type="GO" id="GO:0006011">
    <property type="term" value="P:UDP-alpha-D-glucose metabolic process"/>
    <property type="evidence" value="ECO:0007669"/>
    <property type="project" value="InterPro"/>
</dbReference>
<dbReference type="InterPro" id="IPR001865">
    <property type="entry name" value="Ribosomal_uS2"/>
</dbReference>
<dbReference type="AlphaFoldDB" id="A0A2U1MT19"/>
<comment type="similarity">
    <text evidence="2">Belongs to the UDPGP type 1 family.</text>
</comment>
<sequence>MTIHSAIIQKLLTTNAHLGRKASQNHFKIFTYGSRNGATIIDSDKTLVCIRSACGFIANLARLDARFLFVNTNPLVDEIVEQMIKATNCRNDNSWRLGGFLTNNFSPKNFKSRNKRFNLTSVNRPDCVVIFDTERKSSVVLEASKLQIPIVGLVDPSMPLEIYKRITYPIPANDSVEFVYLFCNLITKTIQYEQKKLGITEGWVVNEEAKLEESARPRFLETYKVDGTNDELKVVQYEDLIPVSDDYSRTKEILDKLVVVKINDEEGTNMGFDGPKSAIEISNGFSSLDLLANYIESLNTRYGCDVSLLLMNDVSTHDETLKILEKQSNKSVTCVVKDPLLEDDWNEDEDDWNVAMLSLRESGKLDDLLLQGKEYILFLNSDNFTEVVDPNILNHLIKNKIKYCMELEEKSSTPATLNTWVNINSVVNNPKTKLFGRPIAVTVPVSRNVLLEETSDLLILKSDLYTCDQGILVRNEARINPANPAIKLGPEFEKVTDFESRFKSIPSIIDLENLKVTGDVWFGSDVSLKGIVSINARPGEKIVIPDGAVLENKQINDQKDVPEVESFIRTDPLSHMSFSTSITGQQL</sequence>
<comment type="similarity">
    <text evidence="1">Belongs to the universal ribosomal protein uS2 family.</text>
</comment>
<dbReference type="GO" id="GO:0003735">
    <property type="term" value="F:structural constituent of ribosome"/>
    <property type="evidence" value="ECO:0007669"/>
    <property type="project" value="InterPro"/>
</dbReference>
<dbReference type="FunFam" id="2.160.10.10:FF:000001">
    <property type="entry name" value="UTP--glucose-1-phosphate uridylyltransferase"/>
    <property type="match status" value="1"/>
</dbReference>
<dbReference type="EC" id="2.7.7.9" evidence="3"/>
<name>A0A2U1MT19_ARTAN</name>
<evidence type="ECO:0000256" key="6">
    <source>
        <dbReference type="ARBA" id="ARBA00022980"/>
    </source>
</evidence>
<dbReference type="PROSITE" id="PS00962">
    <property type="entry name" value="RIBOSOMAL_S2_1"/>
    <property type="match status" value="1"/>
</dbReference>
<dbReference type="GO" id="GO:0006412">
    <property type="term" value="P:translation"/>
    <property type="evidence" value="ECO:0007669"/>
    <property type="project" value="InterPro"/>
</dbReference>
<dbReference type="PANTHER" id="PTHR43511">
    <property type="match status" value="1"/>
</dbReference>
<dbReference type="SUPFAM" id="SSF53448">
    <property type="entry name" value="Nucleotide-diphospho-sugar transferases"/>
    <property type="match status" value="1"/>
</dbReference>
<dbReference type="InterPro" id="IPR002618">
    <property type="entry name" value="UDPGP_fam"/>
</dbReference>
<dbReference type="OrthoDB" id="932129at2759"/>
<dbReference type="PRINTS" id="PR00395">
    <property type="entry name" value="RIBOSOMALS2"/>
</dbReference>
<organism evidence="9 10">
    <name type="scientific">Artemisia annua</name>
    <name type="common">Sweet wormwood</name>
    <dbReference type="NCBI Taxonomy" id="35608"/>
    <lineage>
        <taxon>Eukaryota</taxon>
        <taxon>Viridiplantae</taxon>
        <taxon>Streptophyta</taxon>
        <taxon>Embryophyta</taxon>
        <taxon>Tracheophyta</taxon>
        <taxon>Spermatophyta</taxon>
        <taxon>Magnoliopsida</taxon>
        <taxon>eudicotyledons</taxon>
        <taxon>Gunneridae</taxon>
        <taxon>Pentapetalae</taxon>
        <taxon>asterids</taxon>
        <taxon>campanulids</taxon>
        <taxon>Asterales</taxon>
        <taxon>Asteraceae</taxon>
        <taxon>Asteroideae</taxon>
        <taxon>Anthemideae</taxon>
        <taxon>Artemisiinae</taxon>
        <taxon>Artemisia</taxon>
    </lineage>
</organism>
<evidence type="ECO:0000313" key="9">
    <source>
        <dbReference type="EMBL" id="PWA64364.1"/>
    </source>
</evidence>
<accession>A0A2U1MT19</accession>
<dbReference type="Gene3D" id="3.90.550.10">
    <property type="entry name" value="Spore Coat Polysaccharide Biosynthesis Protein SpsA, Chain A"/>
    <property type="match status" value="2"/>
</dbReference>
<evidence type="ECO:0000256" key="4">
    <source>
        <dbReference type="ARBA" id="ARBA00022679"/>
    </source>
</evidence>
<dbReference type="Gene3D" id="2.160.10.10">
    <property type="entry name" value="Hexapeptide repeat proteins"/>
    <property type="match status" value="1"/>
</dbReference>
<comment type="catalytic activity">
    <reaction evidence="8">
        <text>alpha-D-glucose 1-phosphate + UTP + H(+) = UDP-alpha-D-glucose + diphosphate</text>
        <dbReference type="Rhea" id="RHEA:19889"/>
        <dbReference type="ChEBI" id="CHEBI:15378"/>
        <dbReference type="ChEBI" id="CHEBI:33019"/>
        <dbReference type="ChEBI" id="CHEBI:46398"/>
        <dbReference type="ChEBI" id="CHEBI:58601"/>
        <dbReference type="ChEBI" id="CHEBI:58885"/>
        <dbReference type="EC" id="2.7.7.9"/>
    </reaction>
</comment>
<dbReference type="GO" id="GO:0005840">
    <property type="term" value="C:ribosome"/>
    <property type="evidence" value="ECO:0007669"/>
    <property type="project" value="UniProtKB-KW"/>
</dbReference>
<dbReference type="Proteomes" id="UP000245207">
    <property type="component" value="Unassembled WGS sequence"/>
</dbReference>
<dbReference type="Gene3D" id="3.40.50.10490">
    <property type="entry name" value="Glucose-6-phosphate isomerase like protein, domain 1"/>
    <property type="match status" value="1"/>
</dbReference>
<dbReference type="InterPro" id="IPR023591">
    <property type="entry name" value="Ribosomal_uS2_flav_dom_sf"/>
</dbReference>
<dbReference type="GO" id="GO:1990904">
    <property type="term" value="C:ribonucleoprotein complex"/>
    <property type="evidence" value="ECO:0007669"/>
    <property type="project" value="UniProtKB-KW"/>
</dbReference>
<evidence type="ECO:0000256" key="8">
    <source>
        <dbReference type="ARBA" id="ARBA00048128"/>
    </source>
</evidence>
<gene>
    <name evidence="9" type="ORF">CTI12_AA345060</name>
</gene>
<keyword evidence="6 9" id="KW-0689">Ribosomal protein</keyword>